<keyword evidence="2" id="KW-1185">Reference proteome</keyword>
<dbReference type="Proteomes" id="UP001500604">
    <property type="component" value="Unassembled WGS sequence"/>
</dbReference>
<name>A0ABP8UXK9_9GAMM</name>
<evidence type="ECO:0000313" key="1">
    <source>
        <dbReference type="EMBL" id="GAA4648352.1"/>
    </source>
</evidence>
<sequence length="134" mass="15326">MHLGETAVMKATPNLAEQQQVLNQTRQNFISPEADPDSPGLIDRYLDQAITLADTLQQSGKRFQQEALLFSVFNDLVNAIADPLRPKVFRANCLDRLYRPLVCLNHFYGSQPRGKASLRKLHWEMQLISHYFSP</sequence>
<gene>
    <name evidence="1" type="ORF">GCM10023116_06190</name>
</gene>
<dbReference type="EMBL" id="BAABFL010000065">
    <property type="protein sequence ID" value="GAA4648352.1"/>
    <property type="molecule type" value="Genomic_DNA"/>
</dbReference>
<organism evidence="1 2">
    <name type="scientific">Kistimonas scapharcae</name>
    <dbReference type="NCBI Taxonomy" id="1036133"/>
    <lineage>
        <taxon>Bacteria</taxon>
        <taxon>Pseudomonadati</taxon>
        <taxon>Pseudomonadota</taxon>
        <taxon>Gammaproteobacteria</taxon>
        <taxon>Oceanospirillales</taxon>
        <taxon>Endozoicomonadaceae</taxon>
        <taxon>Kistimonas</taxon>
    </lineage>
</organism>
<protein>
    <submittedName>
        <fullName evidence="1">Uncharacterized protein</fullName>
    </submittedName>
</protein>
<comment type="caution">
    <text evidence="1">The sequence shown here is derived from an EMBL/GenBank/DDBJ whole genome shotgun (WGS) entry which is preliminary data.</text>
</comment>
<proteinExistence type="predicted"/>
<accession>A0ABP8UXK9</accession>
<evidence type="ECO:0000313" key="2">
    <source>
        <dbReference type="Proteomes" id="UP001500604"/>
    </source>
</evidence>
<reference evidence="2" key="1">
    <citation type="journal article" date="2019" name="Int. J. Syst. Evol. Microbiol.">
        <title>The Global Catalogue of Microorganisms (GCM) 10K type strain sequencing project: providing services to taxonomists for standard genome sequencing and annotation.</title>
        <authorList>
            <consortium name="The Broad Institute Genomics Platform"/>
            <consortium name="The Broad Institute Genome Sequencing Center for Infectious Disease"/>
            <person name="Wu L."/>
            <person name="Ma J."/>
        </authorList>
    </citation>
    <scope>NUCLEOTIDE SEQUENCE [LARGE SCALE GENOMIC DNA]</scope>
    <source>
        <strain evidence="2">JCM 17805</strain>
    </source>
</reference>